<name>E1QXZ5_OLSUV</name>
<dbReference type="AlphaFoldDB" id="E1QXZ5"/>
<dbReference type="GeneID" id="78513169"/>
<dbReference type="EMBL" id="CP002106">
    <property type="protein sequence ID" value="ADK67259.1"/>
    <property type="molecule type" value="Genomic_DNA"/>
</dbReference>
<gene>
    <name evidence="5" type="ordered locus">Olsu_0127</name>
</gene>
<dbReference type="Proteomes" id="UP000000333">
    <property type="component" value="Chromosome"/>
</dbReference>
<evidence type="ECO:0000259" key="4">
    <source>
        <dbReference type="PROSITE" id="PS50043"/>
    </source>
</evidence>
<dbReference type="SMART" id="SM00421">
    <property type="entry name" value="HTH_LUXR"/>
    <property type="match status" value="1"/>
</dbReference>
<proteinExistence type="predicted"/>
<reference evidence="5 6" key="1">
    <citation type="journal article" date="2010" name="Stand. Genomic Sci.">
        <title>Complete genome sequence of Olsenella uli type strain (VPI D76D-27C).</title>
        <authorList>
            <person name="Goker M."/>
            <person name="Held B."/>
            <person name="Lucas S."/>
            <person name="Nolan M."/>
            <person name="Yasawong M."/>
            <person name="Glavina Del Rio T."/>
            <person name="Tice H."/>
            <person name="Cheng J.F."/>
            <person name="Bruce D."/>
            <person name="Detter J.C."/>
            <person name="Tapia R."/>
            <person name="Han C."/>
            <person name="Goodwin L."/>
            <person name="Pitluck S."/>
            <person name="Liolios K."/>
            <person name="Ivanova N."/>
            <person name="Mavromatis K."/>
            <person name="Mikhailova N."/>
            <person name="Pati A."/>
            <person name="Chen A."/>
            <person name="Palaniappan K."/>
            <person name="Land M."/>
            <person name="Hauser L."/>
            <person name="Chang Y.J."/>
            <person name="Jeffries C.D."/>
            <person name="Rohde M."/>
            <person name="Sikorski J."/>
            <person name="Pukall R."/>
            <person name="Woyke T."/>
            <person name="Bristow J."/>
            <person name="Eisen J.A."/>
            <person name="Markowitz V."/>
            <person name="Hugenholtz P."/>
            <person name="Kyrpides N.C."/>
            <person name="Klenk H.P."/>
            <person name="Lapidus A."/>
        </authorList>
    </citation>
    <scope>NUCLEOTIDE SEQUENCE [LARGE SCALE GENOMIC DNA]</scope>
    <source>
        <strain evidence="6">ATCC 49627 / DSM 7084 / CIP 109912 / JCM 12494 / NCIMB 702895 / VPI D76D-27C</strain>
    </source>
</reference>
<keyword evidence="2" id="KW-0238">DNA-binding</keyword>
<evidence type="ECO:0000313" key="6">
    <source>
        <dbReference type="Proteomes" id="UP000000333"/>
    </source>
</evidence>
<organism evidence="5 6">
    <name type="scientific">Olsenella uli (strain ATCC 49627 / DSM 7084 / CCUG 31166 / CIP 109912 / JCM 12494 / LMG 11480 / NCIMB 702895 / VPI D76D-27C)</name>
    <name type="common">Lactobacillus uli</name>
    <dbReference type="NCBI Taxonomy" id="633147"/>
    <lineage>
        <taxon>Bacteria</taxon>
        <taxon>Bacillati</taxon>
        <taxon>Actinomycetota</taxon>
        <taxon>Coriobacteriia</taxon>
        <taxon>Coriobacteriales</taxon>
        <taxon>Atopobiaceae</taxon>
        <taxon>Olsenella</taxon>
    </lineage>
</organism>
<keyword evidence="1" id="KW-0805">Transcription regulation</keyword>
<dbReference type="GO" id="GO:0006355">
    <property type="term" value="P:regulation of DNA-templated transcription"/>
    <property type="evidence" value="ECO:0007669"/>
    <property type="project" value="InterPro"/>
</dbReference>
<dbReference type="Gene3D" id="1.10.10.10">
    <property type="entry name" value="Winged helix-like DNA-binding domain superfamily/Winged helix DNA-binding domain"/>
    <property type="match status" value="1"/>
</dbReference>
<keyword evidence="3" id="KW-0804">Transcription</keyword>
<dbReference type="CDD" id="cd06170">
    <property type="entry name" value="LuxR_C_like"/>
    <property type="match status" value="1"/>
</dbReference>
<dbReference type="PANTHER" id="PTHR44688">
    <property type="entry name" value="DNA-BINDING TRANSCRIPTIONAL ACTIVATOR DEVR_DOSR"/>
    <property type="match status" value="1"/>
</dbReference>
<dbReference type="HOGENOM" id="CLU_1154857_0_0_11"/>
<sequence>MSHLEENSSSAMAKLQRLQDELSQFFSISIRILSRDDLKSLTVESNGHTRCLTNRGAHPDICERFILRVIDLDPGDVMVSMCPFGLLSAIVPLGKSMWAGLHEEKARYFFLAVHNPAYEGAGGVEVEQKRTVTSIVSGMDLHDKIEFEEKVRLVASVFDLVFSILTEQEQQDLIATGAVGMAELRRLTKREREVMRLVCVGMSNQRVAEELFISEHTVKLHVSSILKKLNLANRTQLAIYGAKVL</sequence>
<dbReference type="InterPro" id="IPR016032">
    <property type="entry name" value="Sig_transdc_resp-reg_C-effctor"/>
</dbReference>
<dbReference type="eggNOG" id="COG2197">
    <property type="taxonomic scope" value="Bacteria"/>
</dbReference>
<evidence type="ECO:0000256" key="3">
    <source>
        <dbReference type="ARBA" id="ARBA00023163"/>
    </source>
</evidence>
<dbReference type="PROSITE" id="PS00622">
    <property type="entry name" value="HTH_LUXR_1"/>
    <property type="match status" value="1"/>
</dbReference>
<dbReference type="InterPro" id="IPR000792">
    <property type="entry name" value="Tscrpt_reg_LuxR_C"/>
</dbReference>
<dbReference type="STRING" id="633147.Olsu_0127"/>
<protein>
    <submittedName>
        <fullName evidence="5">Transcriptional regulator, LuxR family</fullName>
    </submittedName>
</protein>
<evidence type="ECO:0000313" key="5">
    <source>
        <dbReference type="EMBL" id="ADK67259.1"/>
    </source>
</evidence>
<dbReference type="KEGG" id="ols:Olsu_0127"/>
<dbReference type="PANTHER" id="PTHR44688:SF16">
    <property type="entry name" value="DNA-BINDING TRANSCRIPTIONAL ACTIVATOR DEVR_DOSR"/>
    <property type="match status" value="1"/>
</dbReference>
<accession>E1QXZ5</accession>
<dbReference type="PATRIC" id="fig|633147.7.peg.1622"/>
<dbReference type="SUPFAM" id="SSF46894">
    <property type="entry name" value="C-terminal effector domain of the bipartite response regulators"/>
    <property type="match status" value="1"/>
</dbReference>
<keyword evidence="6" id="KW-1185">Reference proteome</keyword>
<dbReference type="InterPro" id="IPR036388">
    <property type="entry name" value="WH-like_DNA-bd_sf"/>
</dbReference>
<dbReference type="PRINTS" id="PR00038">
    <property type="entry name" value="HTHLUXR"/>
</dbReference>
<evidence type="ECO:0000256" key="1">
    <source>
        <dbReference type="ARBA" id="ARBA00023015"/>
    </source>
</evidence>
<dbReference type="GO" id="GO:0003677">
    <property type="term" value="F:DNA binding"/>
    <property type="evidence" value="ECO:0007669"/>
    <property type="project" value="UniProtKB-KW"/>
</dbReference>
<dbReference type="PROSITE" id="PS50043">
    <property type="entry name" value="HTH_LUXR_2"/>
    <property type="match status" value="1"/>
</dbReference>
<dbReference type="Pfam" id="PF00196">
    <property type="entry name" value="GerE"/>
    <property type="match status" value="1"/>
</dbReference>
<feature type="domain" description="HTH luxR-type" evidence="4">
    <location>
        <begin position="180"/>
        <end position="245"/>
    </location>
</feature>
<dbReference type="RefSeq" id="WP_013251011.1">
    <property type="nucleotide sequence ID" value="NC_014363.1"/>
</dbReference>
<evidence type="ECO:0000256" key="2">
    <source>
        <dbReference type="ARBA" id="ARBA00023125"/>
    </source>
</evidence>